<organism evidence="2 3">
    <name type="scientific">Actinomyces graevenitzii F0530</name>
    <dbReference type="NCBI Taxonomy" id="1321817"/>
    <lineage>
        <taxon>Bacteria</taxon>
        <taxon>Bacillati</taxon>
        <taxon>Actinomycetota</taxon>
        <taxon>Actinomycetes</taxon>
        <taxon>Actinomycetales</taxon>
        <taxon>Actinomycetaceae</taxon>
        <taxon>Actinomyces</taxon>
    </lineage>
</organism>
<feature type="domain" description="AbiEi antitoxin N-terminal" evidence="1">
    <location>
        <begin position="5"/>
        <end position="52"/>
    </location>
</feature>
<protein>
    <recommendedName>
        <fullName evidence="1">AbiEi antitoxin N-terminal domain-containing protein</fullName>
    </recommendedName>
</protein>
<dbReference type="Proteomes" id="UP000016481">
    <property type="component" value="Unassembled WGS sequence"/>
</dbReference>
<dbReference type="EMBL" id="AWSC01000018">
    <property type="protein sequence ID" value="ERH17361.1"/>
    <property type="molecule type" value="Genomic_DNA"/>
</dbReference>
<evidence type="ECO:0000313" key="2">
    <source>
        <dbReference type="EMBL" id="ERH17361.1"/>
    </source>
</evidence>
<dbReference type="Pfam" id="PF13338">
    <property type="entry name" value="AbiEi_4"/>
    <property type="match status" value="1"/>
</dbReference>
<gene>
    <name evidence="2" type="ORF">HMPREF1978_00523</name>
</gene>
<sequence length="62" mass="6589">MRVDELVDFVALAGGVASSSQLKSAGFSAGLIAHASEDGRIERLTRGVYCTPDVFNDDFLVN</sequence>
<dbReference type="InterPro" id="IPR025159">
    <property type="entry name" value="AbiEi_N"/>
</dbReference>
<dbReference type="HOGENOM" id="CLU_2893694_0_0_11"/>
<evidence type="ECO:0000259" key="1">
    <source>
        <dbReference type="Pfam" id="PF13338"/>
    </source>
</evidence>
<comment type="caution">
    <text evidence="2">The sequence shown here is derived from an EMBL/GenBank/DDBJ whole genome shotgun (WGS) entry which is preliminary data.</text>
</comment>
<accession>U1Q4D0</accession>
<evidence type="ECO:0000313" key="3">
    <source>
        <dbReference type="Proteomes" id="UP000016481"/>
    </source>
</evidence>
<proteinExistence type="predicted"/>
<dbReference type="AlphaFoldDB" id="U1Q4D0"/>
<reference evidence="2 3" key="1">
    <citation type="submission" date="2013-08" db="EMBL/GenBank/DDBJ databases">
        <authorList>
            <person name="Weinstock G."/>
            <person name="Sodergren E."/>
            <person name="Wylie T."/>
            <person name="Fulton L."/>
            <person name="Fulton R."/>
            <person name="Fronick C."/>
            <person name="O'Laughlin M."/>
            <person name="Godfrey J."/>
            <person name="Miner T."/>
            <person name="Herter B."/>
            <person name="Appelbaum E."/>
            <person name="Cordes M."/>
            <person name="Lek S."/>
            <person name="Wollam A."/>
            <person name="Pepin K.H."/>
            <person name="Palsikar V.B."/>
            <person name="Mitreva M."/>
            <person name="Wilson R.K."/>
        </authorList>
    </citation>
    <scope>NUCLEOTIDE SEQUENCE [LARGE SCALE GENOMIC DNA]</scope>
    <source>
        <strain evidence="2 3">F0530</strain>
    </source>
</reference>
<name>U1Q4D0_9ACTO</name>